<proteinExistence type="predicted"/>
<dbReference type="OrthoDB" id="9806592at2"/>
<dbReference type="AlphaFoldDB" id="A0A1I2JEF9"/>
<evidence type="ECO:0000313" key="5">
    <source>
        <dbReference type="Proteomes" id="UP000198589"/>
    </source>
</evidence>
<evidence type="ECO:0000313" key="4">
    <source>
        <dbReference type="EMBL" id="SFF52954.1"/>
    </source>
</evidence>
<dbReference type="Proteomes" id="UP000198589">
    <property type="component" value="Unassembled WGS sequence"/>
</dbReference>
<evidence type="ECO:0000256" key="2">
    <source>
        <dbReference type="SAM" id="MobiDB-lite"/>
    </source>
</evidence>
<keyword evidence="5" id="KW-1185">Reference proteome</keyword>
<evidence type="ECO:0000256" key="1">
    <source>
        <dbReference type="ARBA" id="ARBA00004328"/>
    </source>
</evidence>
<feature type="compositionally biased region" description="Basic and acidic residues" evidence="2">
    <location>
        <begin position="62"/>
        <end position="82"/>
    </location>
</feature>
<gene>
    <name evidence="4" type="ORF">SAMN05216574_1166</name>
</gene>
<comment type="subcellular location">
    <subcellularLocation>
        <location evidence="1">Virion</location>
    </subcellularLocation>
</comment>
<dbReference type="Pfam" id="PF05065">
    <property type="entry name" value="Phage_capsid"/>
    <property type="match status" value="1"/>
</dbReference>
<dbReference type="Gene3D" id="3.30.2320.10">
    <property type="entry name" value="hypothetical protein PF0899 domain"/>
    <property type="match status" value="1"/>
</dbReference>
<dbReference type="InterPro" id="IPR054612">
    <property type="entry name" value="Phage_capsid-like_C"/>
</dbReference>
<accession>A0A1I2JEF9</accession>
<dbReference type="SUPFAM" id="SSF56563">
    <property type="entry name" value="Major capsid protein gp5"/>
    <property type="match status" value="1"/>
</dbReference>
<feature type="domain" description="Phage capsid-like C-terminal" evidence="3">
    <location>
        <begin position="122"/>
        <end position="393"/>
    </location>
</feature>
<feature type="region of interest" description="Disordered" evidence="2">
    <location>
        <begin position="53"/>
        <end position="96"/>
    </location>
</feature>
<reference evidence="5" key="1">
    <citation type="submission" date="2016-10" db="EMBL/GenBank/DDBJ databases">
        <authorList>
            <person name="Varghese N."/>
            <person name="Submissions S."/>
        </authorList>
    </citation>
    <scope>NUCLEOTIDE SEQUENCE [LARGE SCALE GENOMIC DNA]</scope>
    <source>
        <strain evidence="5">DSM 46838</strain>
    </source>
</reference>
<dbReference type="NCBIfam" id="TIGR01554">
    <property type="entry name" value="major_cap_HK97"/>
    <property type="match status" value="1"/>
</dbReference>
<dbReference type="InterPro" id="IPR024455">
    <property type="entry name" value="Phage_capsid"/>
</dbReference>
<dbReference type="EMBL" id="FOND01000016">
    <property type="protein sequence ID" value="SFF52954.1"/>
    <property type="molecule type" value="Genomic_DNA"/>
</dbReference>
<name>A0A1I2JEF9_9ACTN</name>
<dbReference type="STRING" id="1798228.SAMN05216574_1166"/>
<dbReference type="Gene3D" id="3.30.2400.10">
    <property type="entry name" value="Major capsid protein gp5"/>
    <property type="match status" value="1"/>
</dbReference>
<sequence length="398" mass="41857">MNPMQQIKAAFEAREKAVKELRDLASAAEGREFSGEEREKIGRIEATIEAHDATIRSLTDAPEPKIDPRDGRSTEVRHDRPLPEGASFRDLSGGSADVEQFGNHLRDIVEGRAQSEGTGSAGGFLVPTPLAAGVIDLAVNNMRTRQAGARIVPMSTATLKMASLEGRPTPAWRAEAASIGDSSATFGQVSFTARSLAVVVKASVEALEDAPALGAEVQAALGDAFAIELDRVGIYGTGVAPQPKGLKLWLPAGSQTTLGTTDGADATYDDVIAAVAAVRGRGYDPKAALLSTRTDAAIRTERDLNNQFVAAPAYLSDVRFLASAGMPTDLTVGASTDTADIVVGDFSYVAYGIRSAFSVRALTERYADEGMVGFLATLRADVQLLRGDAFQLVSGVTN</sequence>
<protein>
    <submittedName>
        <fullName evidence="4">Phage major capsid protein, HK97 family</fullName>
    </submittedName>
</protein>
<evidence type="ECO:0000259" key="3">
    <source>
        <dbReference type="Pfam" id="PF05065"/>
    </source>
</evidence>
<organism evidence="4 5">
    <name type="scientific">Blastococcus tunisiensis</name>
    <dbReference type="NCBI Taxonomy" id="1798228"/>
    <lineage>
        <taxon>Bacteria</taxon>
        <taxon>Bacillati</taxon>
        <taxon>Actinomycetota</taxon>
        <taxon>Actinomycetes</taxon>
        <taxon>Geodermatophilales</taxon>
        <taxon>Geodermatophilaceae</taxon>
        <taxon>Blastococcus</taxon>
    </lineage>
</organism>